<dbReference type="RefSeq" id="WP_195710824.1">
    <property type="nucleotide sequence ID" value="NZ_JANUDU010000010.1"/>
</dbReference>
<dbReference type="EMBL" id="CP062916">
    <property type="protein sequence ID" value="QPF10326.1"/>
    <property type="molecule type" value="Genomic_DNA"/>
</dbReference>
<accession>A0AAQ0BN65</accession>
<proteinExistence type="predicted"/>
<dbReference type="InterPro" id="IPR021285">
    <property type="entry name" value="Tscrpt_reg_HycA"/>
</dbReference>
<organism evidence="1 2">
    <name type="scientific">Raoultella terrigena</name>
    <name type="common">Klebsiella terrigena</name>
    <dbReference type="NCBI Taxonomy" id="577"/>
    <lineage>
        <taxon>Bacteria</taxon>
        <taxon>Pseudomonadati</taxon>
        <taxon>Pseudomonadota</taxon>
        <taxon>Gammaproteobacteria</taxon>
        <taxon>Enterobacterales</taxon>
        <taxon>Enterobacteriaceae</taxon>
        <taxon>Klebsiella/Raoultella group</taxon>
        <taxon>Raoultella</taxon>
    </lineage>
</organism>
<evidence type="ECO:0000313" key="1">
    <source>
        <dbReference type="EMBL" id="QPF10326.1"/>
    </source>
</evidence>
<name>A0AAQ0BN65_RAOTE</name>
<sequence>MNNNTDLDTQAALIYQRKVHMDKLWNTYTMDLIQTITASERRYHHQVIPYQQNRLVVKLFGKINIEIVREECFGPIQIAYHVYPQDFASAAVPPSSIDRHGMLDGTTPVGDRQQVFAHYLTKLRLIYDRIIEVSFADEQP</sequence>
<protein>
    <recommendedName>
        <fullName evidence="3">Formate hydrogenlyase regulatory protein hycA</fullName>
    </recommendedName>
</protein>
<dbReference type="Proteomes" id="UP000594500">
    <property type="component" value="Chromosome"/>
</dbReference>
<dbReference type="AlphaFoldDB" id="A0AAQ0BN65"/>
<evidence type="ECO:0000313" key="2">
    <source>
        <dbReference type="Proteomes" id="UP000594500"/>
    </source>
</evidence>
<reference evidence="1 2" key="1">
    <citation type="submission" date="2020-10" db="EMBL/GenBank/DDBJ databases">
        <title>Resistance determinants and their genetic context in bacteria from a longitudinal study of pigs reared under conventional and antibiotic-free husbandry practices.</title>
        <authorList>
            <person name="Poulin-Laprade D."/>
            <person name="Brouard J.-S."/>
            <person name="Gagnon N."/>
            <person name="Turcotte A."/>
            <person name="Langlois A."/>
            <person name="Matte J.J."/>
            <person name="Carrillo C.D."/>
            <person name="Zaheer R."/>
            <person name="McAllister T."/>
            <person name="Topp E."/>
            <person name="Talbot G."/>
        </authorList>
    </citation>
    <scope>NUCLEOTIDE SEQUENCE [LARGE SCALE GENOMIC DNA]</scope>
    <source>
        <strain evidence="1 2">Res13-Abat-PEB01-P1-04-A</strain>
    </source>
</reference>
<evidence type="ECO:0008006" key="3">
    <source>
        <dbReference type="Google" id="ProtNLM"/>
    </source>
</evidence>
<gene>
    <name evidence="1" type="ORF">IMO34_08005</name>
</gene>
<dbReference type="Pfam" id="PF11046">
    <property type="entry name" value="HycA_repressor"/>
    <property type="match status" value="1"/>
</dbReference>